<proteinExistence type="predicted"/>
<evidence type="ECO:0000313" key="2">
    <source>
        <dbReference type="Proteomes" id="UP001162992"/>
    </source>
</evidence>
<comment type="caution">
    <text evidence="1">The sequence shown here is derived from an EMBL/GenBank/DDBJ whole genome shotgun (WGS) entry which is preliminary data.</text>
</comment>
<name>A0ACC2BZ78_DIPCM</name>
<keyword evidence="2" id="KW-1185">Reference proteome</keyword>
<dbReference type="EMBL" id="CM055103">
    <property type="protein sequence ID" value="KAJ7535075.1"/>
    <property type="molecule type" value="Genomic_DNA"/>
</dbReference>
<gene>
    <name evidence="1" type="ORF">O6H91_12G017400</name>
</gene>
<dbReference type="Proteomes" id="UP001162992">
    <property type="component" value="Chromosome 12"/>
</dbReference>
<sequence>MPTLCHCRPRPSLYRQTSREFSENIFIKGALNLLMPSHLPLRLTDSSHPFRSKSIRISSTGKPFVSQCEANMRSITSMFDQQEMKGYKSTNKDSSDHKLVADAAIKSNGRAWHVVVNTLKASNREAPSFYQSSSLSFTSRPAINFPSQLQLPSVEQLFFVVGFLSCMTLGAFLAVLAIAIPTLHAMRKAALSMEKLANMAIEELPGTMAAVRLSSMEISDLTLELHDLSQEISEGVKSSARAVKAAEVGIRQMGVIAASQTLAILQERASVPVEAVRPVVASAAESTRQAVAQAQRAVVNMASNPHALGWLRKITQKGQPEANMVAVLDVKPDQRTRSTINEDKADKVPVDLE</sequence>
<protein>
    <submittedName>
        <fullName evidence="1">Uncharacterized protein</fullName>
    </submittedName>
</protein>
<reference evidence="2" key="1">
    <citation type="journal article" date="2024" name="Proc. Natl. Acad. Sci. U.S.A.">
        <title>Extraordinary preservation of gene collinearity over three hundred million years revealed in homosporous lycophytes.</title>
        <authorList>
            <person name="Li C."/>
            <person name="Wickell D."/>
            <person name="Kuo L.Y."/>
            <person name="Chen X."/>
            <person name="Nie B."/>
            <person name="Liao X."/>
            <person name="Peng D."/>
            <person name="Ji J."/>
            <person name="Jenkins J."/>
            <person name="Williams M."/>
            <person name="Shu S."/>
            <person name="Plott C."/>
            <person name="Barry K."/>
            <person name="Rajasekar S."/>
            <person name="Grimwood J."/>
            <person name="Han X."/>
            <person name="Sun S."/>
            <person name="Hou Z."/>
            <person name="He W."/>
            <person name="Dai G."/>
            <person name="Sun C."/>
            <person name="Schmutz J."/>
            <person name="Leebens-Mack J.H."/>
            <person name="Li F.W."/>
            <person name="Wang L."/>
        </authorList>
    </citation>
    <scope>NUCLEOTIDE SEQUENCE [LARGE SCALE GENOMIC DNA]</scope>
    <source>
        <strain evidence="2">cv. PW_Plant_1</strain>
    </source>
</reference>
<accession>A0ACC2BZ78</accession>
<evidence type="ECO:0000313" key="1">
    <source>
        <dbReference type="EMBL" id="KAJ7535075.1"/>
    </source>
</evidence>
<organism evidence="1 2">
    <name type="scientific">Diphasiastrum complanatum</name>
    <name type="common">Issler's clubmoss</name>
    <name type="synonym">Lycopodium complanatum</name>
    <dbReference type="NCBI Taxonomy" id="34168"/>
    <lineage>
        <taxon>Eukaryota</taxon>
        <taxon>Viridiplantae</taxon>
        <taxon>Streptophyta</taxon>
        <taxon>Embryophyta</taxon>
        <taxon>Tracheophyta</taxon>
        <taxon>Lycopodiopsida</taxon>
        <taxon>Lycopodiales</taxon>
        <taxon>Lycopodiaceae</taxon>
        <taxon>Lycopodioideae</taxon>
        <taxon>Diphasiastrum</taxon>
    </lineage>
</organism>